<dbReference type="RefSeq" id="XP_046076519.1">
    <property type="nucleotide sequence ID" value="XM_046210133.1"/>
</dbReference>
<dbReference type="GO" id="GO:0006654">
    <property type="term" value="P:phosphatidic acid biosynthetic process"/>
    <property type="evidence" value="ECO:0007669"/>
    <property type="project" value="TreeGrafter"/>
</dbReference>
<keyword evidence="2" id="KW-0560">Oxidoreductase</keyword>
<dbReference type="GO" id="GO:0005783">
    <property type="term" value="C:endoplasmic reticulum"/>
    <property type="evidence" value="ECO:0007669"/>
    <property type="project" value="TreeGrafter"/>
</dbReference>
<comment type="caution">
    <text evidence="3">The sequence shown here is derived from an EMBL/GenBank/DDBJ whole genome shotgun (WGS) entry which is preliminary data.</text>
</comment>
<keyword evidence="4" id="KW-1185">Reference proteome</keyword>
<gene>
    <name evidence="3" type="ORF">BGW36DRAFT_267892</name>
</gene>
<sequence length="131" mass="13786">VSGLSSWTTSDESIASSISQNSDLTDGSLDALLNNAGAGYSMPLMDLDIAEARKPFDLNVFSLIRVTHAFFPLLVKSTLGEMVVNNTACSSAAFCRGSNASKAAAASITEVLRLEFGPFCIEVINLMMGSV</sequence>
<dbReference type="PANTHER" id="PTHR44169:SF6">
    <property type="entry name" value="NADPH-DEPENDENT 1-ACYLDIHYDROXYACETONE PHOSPHATE REDUCTASE"/>
    <property type="match status" value="1"/>
</dbReference>
<dbReference type="InterPro" id="IPR002347">
    <property type="entry name" value="SDR_fam"/>
</dbReference>
<feature type="non-terminal residue" evidence="3">
    <location>
        <position position="1"/>
    </location>
</feature>
<protein>
    <submittedName>
        <fullName evidence="3">Uncharacterized protein</fullName>
    </submittedName>
</protein>
<organism evidence="3 4">
    <name type="scientific">Talaromyces proteolyticus</name>
    <dbReference type="NCBI Taxonomy" id="1131652"/>
    <lineage>
        <taxon>Eukaryota</taxon>
        <taxon>Fungi</taxon>
        <taxon>Dikarya</taxon>
        <taxon>Ascomycota</taxon>
        <taxon>Pezizomycotina</taxon>
        <taxon>Eurotiomycetes</taxon>
        <taxon>Eurotiomycetidae</taxon>
        <taxon>Eurotiales</taxon>
        <taxon>Trichocomaceae</taxon>
        <taxon>Talaromyces</taxon>
        <taxon>Talaromyces sect. Bacilispori</taxon>
    </lineage>
</organism>
<dbReference type="Gene3D" id="3.40.50.720">
    <property type="entry name" value="NAD(P)-binding Rossmann-like Domain"/>
    <property type="match status" value="1"/>
</dbReference>
<dbReference type="Proteomes" id="UP001201262">
    <property type="component" value="Unassembled WGS sequence"/>
</dbReference>
<dbReference type="GO" id="GO:0019433">
    <property type="term" value="P:triglyceride catabolic process"/>
    <property type="evidence" value="ECO:0007669"/>
    <property type="project" value="TreeGrafter"/>
</dbReference>
<reference evidence="3" key="1">
    <citation type="submission" date="2021-12" db="EMBL/GenBank/DDBJ databases">
        <title>Convergent genome expansion in fungi linked to evolution of root-endophyte symbiosis.</title>
        <authorList>
            <consortium name="DOE Joint Genome Institute"/>
            <person name="Ke Y.-H."/>
            <person name="Bonito G."/>
            <person name="Liao H.-L."/>
            <person name="Looney B."/>
            <person name="Rojas-Flechas A."/>
            <person name="Nash J."/>
            <person name="Hameed K."/>
            <person name="Schadt C."/>
            <person name="Martin F."/>
            <person name="Crous P.W."/>
            <person name="Miettinen O."/>
            <person name="Magnuson J.K."/>
            <person name="Labbe J."/>
            <person name="Jacobson D."/>
            <person name="Doktycz M.J."/>
            <person name="Veneault-Fourrey C."/>
            <person name="Kuo A."/>
            <person name="Mondo S."/>
            <person name="Calhoun S."/>
            <person name="Riley R."/>
            <person name="Ohm R."/>
            <person name="LaButti K."/>
            <person name="Andreopoulos B."/>
            <person name="Pangilinan J."/>
            <person name="Nolan M."/>
            <person name="Tritt A."/>
            <person name="Clum A."/>
            <person name="Lipzen A."/>
            <person name="Daum C."/>
            <person name="Barry K."/>
            <person name="Grigoriev I.V."/>
            <person name="Vilgalys R."/>
        </authorList>
    </citation>
    <scope>NUCLEOTIDE SEQUENCE</scope>
    <source>
        <strain evidence="3">PMI_201</strain>
    </source>
</reference>
<dbReference type="EMBL" id="JAJTJA010000002">
    <property type="protein sequence ID" value="KAH8703501.1"/>
    <property type="molecule type" value="Genomic_DNA"/>
</dbReference>
<evidence type="ECO:0000256" key="2">
    <source>
        <dbReference type="ARBA" id="ARBA00023002"/>
    </source>
</evidence>
<evidence type="ECO:0000313" key="3">
    <source>
        <dbReference type="EMBL" id="KAH8703501.1"/>
    </source>
</evidence>
<proteinExistence type="inferred from homology"/>
<dbReference type="GeneID" id="70240420"/>
<dbReference type="PANTHER" id="PTHR44169">
    <property type="entry name" value="NADPH-DEPENDENT 1-ACYLDIHYDROXYACETONE PHOSPHATE REDUCTASE"/>
    <property type="match status" value="1"/>
</dbReference>
<evidence type="ECO:0000313" key="4">
    <source>
        <dbReference type="Proteomes" id="UP001201262"/>
    </source>
</evidence>
<name>A0AAD4L0K1_9EURO</name>
<dbReference type="AlphaFoldDB" id="A0AAD4L0K1"/>
<dbReference type="GO" id="GO:0005811">
    <property type="term" value="C:lipid droplet"/>
    <property type="evidence" value="ECO:0007669"/>
    <property type="project" value="TreeGrafter"/>
</dbReference>
<evidence type="ECO:0000256" key="1">
    <source>
        <dbReference type="ARBA" id="ARBA00006484"/>
    </source>
</evidence>
<accession>A0AAD4L0K1</accession>
<dbReference type="Pfam" id="PF00106">
    <property type="entry name" value="adh_short"/>
    <property type="match status" value="1"/>
</dbReference>
<dbReference type="InterPro" id="IPR036291">
    <property type="entry name" value="NAD(P)-bd_dom_sf"/>
</dbReference>
<dbReference type="SUPFAM" id="SSF51735">
    <property type="entry name" value="NAD(P)-binding Rossmann-fold domains"/>
    <property type="match status" value="1"/>
</dbReference>
<dbReference type="GO" id="GO:0004806">
    <property type="term" value="F:triacylglycerol lipase activity"/>
    <property type="evidence" value="ECO:0007669"/>
    <property type="project" value="TreeGrafter"/>
</dbReference>
<comment type="similarity">
    <text evidence="1">Belongs to the short-chain dehydrogenases/reductases (SDR) family.</text>
</comment>
<feature type="non-terminal residue" evidence="3">
    <location>
        <position position="131"/>
    </location>
</feature>
<dbReference type="GO" id="GO:0000140">
    <property type="term" value="F:acylglycerone-phosphate reductase (NADP+) activity"/>
    <property type="evidence" value="ECO:0007669"/>
    <property type="project" value="TreeGrafter"/>
</dbReference>